<evidence type="ECO:0000313" key="5">
    <source>
        <dbReference type="EMBL" id="CAB4926750.1"/>
    </source>
</evidence>
<name>A0A6J7I7R7_9ZZZZ</name>
<keyword evidence="3" id="KW-0520">NAD</keyword>
<dbReference type="PRINTS" id="PR00080">
    <property type="entry name" value="SDRFAMILY"/>
</dbReference>
<dbReference type="AlphaFoldDB" id="A0A6J7I7R7"/>
<evidence type="ECO:0000256" key="4">
    <source>
        <dbReference type="ARBA" id="ARBA00023098"/>
    </source>
</evidence>
<dbReference type="Gene3D" id="3.40.50.720">
    <property type="entry name" value="NAD(P)-binding Rossmann-like Domain"/>
    <property type="match status" value="1"/>
</dbReference>
<dbReference type="FunFam" id="3.40.50.720:FF:000084">
    <property type="entry name" value="Short-chain dehydrogenase reductase"/>
    <property type="match status" value="1"/>
</dbReference>
<keyword evidence="4" id="KW-0443">Lipid metabolism</keyword>
<proteinExistence type="inferred from homology"/>
<dbReference type="EMBL" id="CAFBNE010000001">
    <property type="protein sequence ID" value="CAB4926750.1"/>
    <property type="molecule type" value="Genomic_DNA"/>
</dbReference>
<dbReference type="Pfam" id="PF13561">
    <property type="entry name" value="adh_short_C2"/>
    <property type="match status" value="1"/>
</dbReference>
<dbReference type="InterPro" id="IPR002347">
    <property type="entry name" value="SDR_fam"/>
</dbReference>
<evidence type="ECO:0000256" key="1">
    <source>
        <dbReference type="ARBA" id="ARBA00006484"/>
    </source>
</evidence>
<dbReference type="GO" id="GO:0016491">
    <property type="term" value="F:oxidoreductase activity"/>
    <property type="evidence" value="ECO:0007669"/>
    <property type="project" value="UniProtKB-KW"/>
</dbReference>
<dbReference type="NCBIfam" id="NF005559">
    <property type="entry name" value="PRK07231.1"/>
    <property type="match status" value="1"/>
</dbReference>
<organism evidence="5">
    <name type="scientific">freshwater metagenome</name>
    <dbReference type="NCBI Taxonomy" id="449393"/>
    <lineage>
        <taxon>unclassified sequences</taxon>
        <taxon>metagenomes</taxon>
        <taxon>ecological metagenomes</taxon>
    </lineage>
</organism>
<dbReference type="PANTHER" id="PTHR43180">
    <property type="entry name" value="3-OXOACYL-(ACYL-CARRIER-PROTEIN) REDUCTASE (AFU_ORTHOLOGUE AFUA_6G11210)"/>
    <property type="match status" value="1"/>
</dbReference>
<dbReference type="PRINTS" id="PR00081">
    <property type="entry name" value="GDHRDH"/>
</dbReference>
<evidence type="ECO:0000256" key="2">
    <source>
        <dbReference type="ARBA" id="ARBA00023002"/>
    </source>
</evidence>
<dbReference type="GO" id="GO:0006629">
    <property type="term" value="P:lipid metabolic process"/>
    <property type="evidence" value="ECO:0007669"/>
    <property type="project" value="UniProtKB-KW"/>
</dbReference>
<dbReference type="InterPro" id="IPR036291">
    <property type="entry name" value="NAD(P)-bd_dom_sf"/>
</dbReference>
<comment type="similarity">
    <text evidence="1">Belongs to the short-chain dehydrogenases/reductases (SDR) family.</text>
</comment>
<dbReference type="PANTHER" id="PTHR43180:SF28">
    <property type="entry name" value="NAD(P)-BINDING ROSSMANN-FOLD SUPERFAMILY PROTEIN"/>
    <property type="match status" value="1"/>
</dbReference>
<keyword evidence="2" id="KW-0560">Oxidoreductase</keyword>
<protein>
    <submittedName>
        <fullName evidence="5">Unannotated protein</fullName>
    </submittedName>
</protein>
<gene>
    <name evidence="5" type="ORF">UFOPK3772_00005</name>
</gene>
<reference evidence="5" key="1">
    <citation type="submission" date="2020-05" db="EMBL/GenBank/DDBJ databases">
        <authorList>
            <person name="Chiriac C."/>
            <person name="Salcher M."/>
            <person name="Ghai R."/>
            <person name="Kavagutti S V."/>
        </authorList>
    </citation>
    <scope>NUCLEOTIDE SEQUENCE</scope>
</reference>
<accession>A0A6J7I7R7</accession>
<sequence length="252" mass="26190">MNLLQDKVIIITGGASGMGRAGARIFAEEGARVVVADLNEEQALETEREVVAAGGICKAFRYDATSSADTERLVAGTIAEFGKLDVAWANAGMPAPFATVEAYDEDLFDRLMAVNIKGPWLLAKHAAPALKDSRGSLIITASLSGLKGRANHSGYQAAKGGAVMLTRSLAKEFAPFGVRVNSLCPVAADTPMLPQFLDESGGLMSRDELAAGIPMGRLATAEDVARAALFFASDLSAFVTGVNLPVDGGTSA</sequence>
<dbReference type="SUPFAM" id="SSF51735">
    <property type="entry name" value="NAD(P)-binding Rossmann-fold domains"/>
    <property type="match status" value="1"/>
</dbReference>
<evidence type="ECO:0000256" key="3">
    <source>
        <dbReference type="ARBA" id="ARBA00023027"/>
    </source>
</evidence>
<dbReference type="CDD" id="cd05233">
    <property type="entry name" value="SDR_c"/>
    <property type="match status" value="1"/>
</dbReference>